<dbReference type="Proteomes" id="UP001320119">
    <property type="component" value="Chromosome"/>
</dbReference>
<dbReference type="AlphaFoldDB" id="A0AAN1WKM7"/>
<accession>A0AAN1WKM7</accession>
<dbReference type="Pfam" id="PF07586">
    <property type="entry name" value="HXXSHH"/>
    <property type="match status" value="1"/>
</dbReference>
<evidence type="ECO:0008006" key="3">
    <source>
        <dbReference type="Google" id="ProtNLM"/>
    </source>
</evidence>
<reference evidence="1 2" key="1">
    <citation type="journal article" date="2022" name="IScience">
        <title>An ultrasensitive nanofiber-based assay for enzymatic hydrolysis and deep-sea microbial degradation of cellulose.</title>
        <authorList>
            <person name="Tsudome M."/>
            <person name="Tachioka M."/>
            <person name="Miyazaki M."/>
            <person name="Uchimura K."/>
            <person name="Tsuda M."/>
            <person name="Takaki Y."/>
            <person name="Deguchi S."/>
        </authorList>
    </citation>
    <scope>NUCLEOTIDE SEQUENCE [LARGE SCALE GENOMIC DNA]</scope>
    <source>
        <strain evidence="1 2">GE09</strain>
    </source>
</reference>
<proteinExistence type="predicted"/>
<dbReference type="EMBL" id="AP023086">
    <property type="protein sequence ID" value="BCD99329.1"/>
    <property type="molecule type" value="Genomic_DNA"/>
</dbReference>
<keyword evidence="2" id="KW-1185">Reference proteome</keyword>
<dbReference type="InterPro" id="IPR011447">
    <property type="entry name" value="DUF1552"/>
</dbReference>
<evidence type="ECO:0000313" key="1">
    <source>
        <dbReference type="EMBL" id="BCD99329.1"/>
    </source>
</evidence>
<sequence length="436" mass="47457">MKDTNRIVNKTRRDFLSMVSKAGFSASALSGSILASGMLANRFAHAQGGVKRFCAVWAGNGSPNGAWLPNGTQMNDATRSLEGVKEVCNFREVDIVRGGHGNIHKALGSLRGGSDWTADTVDQQIASVIGTTTPYQSYQLGVHAIRSCCNEVMGRKGGRRIPPQINPSNAYSALFGGNIPVNNVNNVLAKKQSILDVNREALKRLQTKLGQFEREMLESHVDSLDKLEKRIIATSEPQPDMQEACKSPSWNANGYGTDTRAAFGHQTELQMDNIINAFACGLTNVMTLQLGNDQGDWNPVGTNFRNNYHNSCHAASFPNYVELNRYLNARFAYLIRGLMDRDDPAVPGTKMIDNTVVYFVTDMGDGRSHSGANGPNLVASRMPGFKNYSATKGGDNRHMIDAVTVGMGLEQYMGTNKNTHKIWPHGGGTVATQILA</sequence>
<dbReference type="KEGG" id="marq:MARGE09_P3530"/>
<evidence type="ECO:0000313" key="2">
    <source>
        <dbReference type="Proteomes" id="UP001320119"/>
    </source>
</evidence>
<gene>
    <name evidence="1" type="ORF">MARGE09_P3530</name>
</gene>
<organism evidence="1 2">
    <name type="scientific">Marinagarivorans cellulosilyticus</name>
    <dbReference type="NCBI Taxonomy" id="2721545"/>
    <lineage>
        <taxon>Bacteria</taxon>
        <taxon>Pseudomonadati</taxon>
        <taxon>Pseudomonadota</taxon>
        <taxon>Gammaproteobacteria</taxon>
        <taxon>Cellvibrionales</taxon>
        <taxon>Cellvibrionaceae</taxon>
        <taxon>Marinagarivorans</taxon>
    </lineage>
</organism>
<dbReference type="InterPro" id="IPR006311">
    <property type="entry name" value="TAT_signal"/>
</dbReference>
<name>A0AAN1WKM7_9GAMM</name>
<protein>
    <recommendedName>
        <fullName evidence="3">DUF1552 domain-containing protein</fullName>
    </recommendedName>
</protein>
<dbReference type="PROSITE" id="PS51318">
    <property type="entry name" value="TAT"/>
    <property type="match status" value="1"/>
</dbReference>
<dbReference type="RefSeq" id="WP_236984508.1">
    <property type="nucleotide sequence ID" value="NZ_AP023086.1"/>
</dbReference>